<keyword evidence="4" id="KW-0004">4Fe-4S</keyword>
<evidence type="ECO:0000256" key="8">
    <source>
        <dbReference type="ARBA" id="ARBA00023004"/>
    </source>
</evidence>
<name>A0A934JRL4_9GAMM</name>
<keyword evidence="5" id="KW-0500">Molybdenum</keyword>
<comment type="cofactor">
    <cofactor evidence="2">
        <name>[4Fe-4S] cluster</name>
        <dbReference type="ChEBI" id="CHEBI:49883"/>
    </cofactor>
</comment>
<dbReference type="RefSeq" id="WP_199468973.1">
    <property type="nucleotide sequence ID" value="NZ_JAEMNX010000015.1"/>
</dbReference>
<reference evidence="12" key="1">
    <citation type="submission" date="2020-12" db="EMBL/GenBank/DDBJ databases">
        <title>Marinomonas arctica sp. nov., a psychrotolerant bacterium isolated from the Arctic.</title>
        <authorList>
            <person name="Zhang Y."/>
        </authorList>
    </citation>
    <scope>NUCLEOTIDE SEQUENCE</scope>
    <source>
        <strain evidence="12">C1424</strain>
    </source>
</reference>
<dbReference type="Pfam" id="PF00384">
    <property type="entry name" value="Molybdopterin"/>
    <property type="match status" value="1"/>
</dbReference>
<keyword evidence="13" id="KW-1185">Reference proteome</keyword>
<evidence type="ECO:0000256" key="2">
    <source>
        <dbReference type="ARBA" id="ARBA00001966"/>
    </source>
</evidence>
<dbReference type="InterPro" id="IPR050123">
    <property type="entry name" value="Prok_molybdopt-oxidoreductase"/>
</dbReference>
<dbReference type="NCBIfam" id="TIGR01701">
    <property type="entry name" value="Fdhalpha-like"/>
    <property type="match status" value="1"/>
</dbReference>
<dbReference type="InterPro" id="IPR010046">
    <property type="entry name" value="Mopterin_OxRdtse_a_bac"/>
</dbReference>
<keyword evidence="9" id="KW-0411">Iron-sulfur</keyword>
<feature type="domain" description="Molybdopterin oxidoreductase" evidence="10">
    <location>
        <begin position="115"/>
        <end position="498"/>
    </location>
</feature>
<evidence type="ECO:0000259" key="10">
    <source>
        <dbReference type="Pfam" id="PF00384"/>
    </source>
</evidence>
<dbReference type="InterPro" id="IPR037951">
    <property type="entry name" value="MopB_CT_YdeP"/>
</dbReference>
<dbReference type="SUPFAM" id="SSF50692">
    <property type="entry name" value="ADC-like"/>
    <property type="match status" value="1"/>
</dbReference>
<dbReference type="CDD" id="cd02767">
    <property type="entry name" value="MopB_ydeP"/>
    <property type="match status" value="1"/>
</dbReference>
<dbReference type="SUPFAM" id="SSF53706">
    <property type="entry name" value="Formate dehydrogenase/DMSO reductase, domains 1-3"/>
    <property type="match status" value="1"/>
</dbReference>
<dbReference type="GO" id="GO:0051539">
    <property type="term" value="F:4 iron, 4 sulfur cluster binding"/>
    <property type="evidence" value="ECO:0007669"/>
    <property type="project" value="UniProtKB-KW"/>
</dbReference>
<dbReference type="InterPro" id="IPR041953">
    <property type="entry name" value="YdeP_MopB"/>
</dbReference>
<dbReference type="InterPro" id="IPR006656">
    <property type="entry name" value="Mopterin_OxRdtase"/>
</dbReference>
<evidence type="ECO:0000256" key="4">
    <source>
        <dbReference type="ARBA" id="ARBA00022485"/>
    </source>
</evidence>
<dbReference type="InterPro" id="IPR009010">
    <property type="entry name" value="Asp_de-COase-like_dom_sf"/>
</dbReference>
<comment type="cofactor">
    <cofactor evidence="1">
        <name>Mo-bis(molybdopterin guanine dinucleotide)</name>
        <dbReference type="ChEBI" id="CHEBI:60539"/>
    </cofactor>
</comment>
<dbReference type="GO" id="GO:0030151">
    <property type="term" value="F:molybdenum ion binding"/>
    <property type="evidence" value="ECO:0007669"/>
    <property type="project" value="InterPro"/>
</dbReference>
<dbReference type="Pfam" id="PF01568">
    <property type="entry name" value="Molydop_binding"/>
    <property type="match status" value="1"/>
</dbReference>
<dbReference type="CDD" id="cd02787">
    <property type="entry name" value="MopB_CT_ydeP"/>
    <property type="match status" value="1"/>
</dbReference>
<evidence type="ECO:0000259" key="11">
    <source>
        <dbReference type="Pfam" id="PF01568"/>
    </source>
</evidence>
<dbReference type="Gene3D" id="3.40.50.740">
    <property type="match status" value="1"/>
</dbReference>
<keyword evidence="8" id="KW-0408">Iron</keyword>
<evidence type="ECO:0000256" key="5">
    <source>
        <dbReference type="ARBA" id="ARBA00022505"/>
    </source>
</evidence>
<dbReference type="GO" id="GO:1990204">
    <property type="term" value="C:oxidoreductase complex"/>
    <property type="evidence" value="ECO:0007669"/>
    <property type="project" value="UniProtKB-ARBA"/>
</dbReference>
<comment type="similarity">
    <text evidence="3">Belongs to the prokaryotic molybdopterin-containing oxidoreductase family.</text>
</comment>
<protein>
    <submittedName>
        <fullName evidence="12">FdhF/YdeP family oxidoreductase</fullName>
    </submittedName>
</protein>
<proteinExistence type="inferred from homology"/>
<dbReference type="InterPro" id="IPR006657">
    <property type="entry name" value="MoPterin_dinucl-bd_dom"/>
</dbReference>
<keyword evidence="6" id="KW-0479">Metal-binding</keyword>
<evidence type="ECO:0000256" key="1">
    <source>
        <dbReference type="ARBA" id="ARBA00001942"/>
    </source>
</evidence>
<evidence type="ECO:0000256" key="7">
    <source>
        <dbReference type="ARBA" id="ARBA00023002"/>
    </source>
</evidence>
<feature type="domain" description="Molybdopterin dinucleotide-binding" evidence="11">
    <location>
        <begin position="654"/>
        <end position="739"/>
    </location>
</feature>
<dbReference type="GO" id="GO:0045333">
    <property type="term" value="P:cellular respiration"/>
    <property type="evidence" value="ECO:0007669"/>
    <property type="project" value="UniProtKB-ARBA"/>
</dbReference>
<evidence type="ECO:0000313" key="12">
    <source>
        <dbReference type="EMBL" id="MBJ7538563.1"/>
    </source>
</evidence>
<dbReference type="GO" id="GO:0043546">
    <property type="term" value="F:molybdopterin cofactor binding"/>
    <property type="evidence" value="ECO:0007669"/>
    <property type="project" value="InterPro"/>
</dbReference>
<dbReference type="AlphaFoldDB" id="A0A934JRL4"/>
<comment type="caution">
    <text evidence="12">The sequence shown here is derived from an EMBL/GenBank/DDBJ whole genome shotgun (WGS) entry which is preliminary data.</text>
</comment>
<sequence length="780" mass="86371">MSKKNASSTPFFTPYKSPAGGWGALQSTTKHWLKSENAVRNIHTLLKTNQPHGFDCPGCAWGEKHDPAKIRFCENGAKAVNWEATSKRVDAAFFAKHSVAWLNTQSDYFLEYQGRLTEPMRYNRETDHYEPISWEQAYTQIADTLKKQANPDSVAFYTSGRASNEAAFLYQLFARAYGTNNFPDCSNMCHEASGYALTSSIGIGKGTVEIEDFERADAVFVFGQNPGTNHPRMLETLREVVQRGAQLLSFNTLKERGLERFQNPQKPIEMLTNGSKPTNTGYYCPNIGGDMAVVRGMVKVLIEMEEKAQQQGNKPIFDHDFIKQHTQGLDDYLEQVKNTHWTDILKQSGLLKEDIIHAAQVYAKAESVIITWAMGITQHHHSVATIHEMVNLLSLRGNIGKPGAGACPVRGHSNVQGDRTMGINERPSQAFLDAMEKHFNFTPPQEHGLAVVDTIRAMRDGKVGVFIALGGNFAAATPDTQATEHALQQCELTVQISTKLNRSHLIAGNDAIILPCLGRTDIDHQTKGQQKVTVEDSFSMVHASGGVLDPLSPEQKSEPAIIAGMATATLGSFPINWEEAVSDYDIIRDHIAEVVPGFKDFNQRIKQDGGFYLGNSARERSWKTPAGKAILHSHPLPESVLAKRANDLASDKTLVLQTLRSHDQYNTTIYGMDDRYRGIKGERKVVFINPADIQRLGFTEGQSVTLRSLWDDGVDRKISGFKLVPYSIPAGNIAAYYPETNPLVPLDSHGEFSNTPTSKSIAIELEAYQEESNNIALTSA</sequence>
<dbReference type="PIRSF" id="PIRSF000144">
    <property type="entry name" value="CbbBc"/>
    <property type="match status" value="1"/>
</dbReference>
<accession>A0A934JRL4</accession>
<dbReference type="GO" id="GO:0008863">
    <property type="term" value="F:formate dehydrogenase (NAD+) activity"/>
    <property type="evidence" value="ECO:0007669"/>
    <property type="project" value="InterPro"/>
</dbReference>
<gene>
    <name evidence="12" type="ORF">I8J31_12835</name>
</gene>
<evidence type="ECO:0000256" key="6">
    <source>
        <dbReference type="ARBA" id="ARBA00022723"/>
    </source>
</evidence>
<dbReference type="PANTHER" id="PTHR43105:SF4">
    <property type="entry name" value="PROTEIN YDEP"/>
    <property type="match status" value="1"/>
</dbReference>
<dbReference type="EMBL" id="JAEMNX010000015">
    <property type="protein sequence ID" value="MBJ7538563.1"/>
    <property type="molecule type" value="Genomic_DNA"/>
</dbReference>
<dbReference type="Proteomes" id="UP000628710">
    <property type="component" value="Unassembled WGS sequence"/>
</dbReference>
<evidence type="ECO:0000313" key="13">
    <source>
        <dbReference type="Proteomes" id="UP000628710"/>
    </source>
</evidence>
<evidence type="ECO:0000256" key="3">
    <source>
        <dbReference type="ARBA" id="ARBA00010312"/>
    </source>
</evidence>
<dbReference type="Gene3D" id="3.40.228.10">
    <property type="entry name" value="Dimethylsulfoxide Reductase, domain 2"/>
    <property type="match status" value="1"/>
</dbReference>
<dbReference type="PANTHER" id="PTHR43105">
    <property type="entry name" value="RESPIRATORY NITRATE REDUCTASE"/>
    <property type="match status" value="1"/>
</dbReference>
<keyword evidence="7" id="KW-0560">Oxidoreductase</keyword>
<organism evidence="12 13">
    <name type="scientific">Marinomonas transparens</name>
    <dbReference type="NCBI Taxonomy" id="2795388"/>
    <lineage>
        <taxon>Bacteria</taxon>
        <taxon>Pseudomonadati</taxon>
        <taxon>Pseudomonadota</taxon>
        <taxon>Gammaproteobacteria</taxon>
        <taxon>Oceanospirillales</taxon>
        <taxon>Oceanospirillaceae</taxon>
        <taxon>Marinomonas</taxon>
    </lineage>
</organism>
<evidence type="ECO:0000256" key="9">
    <source>
        <dbReference type="ARBA" id="ARBA00023014"/>
    </source>
</evidence>
<dbReference type="GO" id="GO:0016020">
    <property type="term" value="C:membrane"/>
    <property type="evidence" value="ECO:0007669"/>
    <property type="project" value="TreeGrafter"/>
</dbReference>